<reference evidence="2" key="1">
    <citation type="submission" date="2015-03" db="EMBL/GenBank/DDBJ databases">
        <title>Luteipulveratus halotolerans sp. nov., a novel actinobacterium (Dermacoccaceae) from Sarawak, Malaysia.</title>
        <authorList>
            <person name="Juboi H."/>
            <person name="Basik A."/>
            <person name="Shamsul S.S."/>
            <person name="Arnold P."/>
            <person name="Schmitt E.K."/>
            <person name="Sanglier J.-J."/>
            <person name="Yeo T."/>
        </authorList>
    </citation>
    <scope>NUCLEOTIDE SEQUENCE [LARGE SCALE GENOMIC DNA]</scope>
    <source>
        <strain evidence="2">C296001</strain>
    </source>
</reference>
<dbReference type="STRING" id="1631356.VV01_15545"/>
<gene>
    <name evidence="1" type="ORF">VV01_15545</name>
</gene>
<dbReference type="RefSeq" id="WP_050670665.1">
    <property type="nucleotide sequence ID" value="NZ_LAIR01000002.1"/>
</dbReference>
<sequence length="315" mass="34801">MHWWAEVCADLGISPLNQEAWAQGSLPKIYQGTRCPTWAMYDDRAAILISLVRYRGVTDLEVGAIDRDTWTVINEAEGWSDPSWPPPEAGYLLSDETARSYAVRARSFPAIGELFTAVPASDVLRVARGNIVALLEHVLSSGHFEDRQPSVAGKITLEGLVARKHQVSAVAPEEQQALLLVNAQARAILGRVVDEFAGMLRSDEWRTWRASCDPTDHVIRWQVGEGQSRALVDVDSDFGTPTLWIDVRDASGPYLGAAREQRPAMWLARMHSVLSSVAAQRDWPSIPAVASDRTTLKQVLAGEPPSWTTNVKERP</sequence>
<evidence type="ECO:0000313" key="1">
    <source>
        <dbReference type="EMBL" id="KNX38240.1"/>
    </source>
</evidence>
<accession>A0A0L6CKS9</accession>
<dbReference type="EMBL" id="LAIR01000002">
    <property type="protein sequence ID" value="KNX38240.1"/>
    <property type="molecule type" value="Genomic_DNA"/>
</dbReference>
<organism evidence="1 2">
    <name type="scientific">Luteipulveratus halotolerans</name>
    <dbReference type="NCBI Taxonomy" id="1631356"/>
    <lineage>
        <taxon>Bacteria</taxon>
        <taxon>Bacillati</taxon>
        <taxon>Actinomycetota</taxon>
        <taxon>Actinomycetes</taxon>
        <taxon>Micrococcales</taxon>
        <taxon>Dermacoccaceae</taxon>
        <taxon>Luteipulveratus</taxon>
    </lineage>
</organism>
<name>A0A0L6CKS9_9MICO</name>
<dbReference type="Proteomes" id="UP000037397">
    <property type="component" value="Unassembled WGS sequence"/>
</dbReference>
<evidence type="ECO:0000313" key="2">
    <source>
        <dbReference type="Proteomes" id="UP000037397"/>
    </source>
</evidence>
<dbReference type="AlphaFoldDB" id="A0A0L6CKS9"/>
<comment type="caution">
    <text evidence="1">The sequence shown here is derived from an EMBL/GenBank/DDBJ whole genome shotgun (WGS) entry which is preliminary data.</text>
</comment>
<protein>
    <submittedName>
        <fullName evidence="1">Uncharacterized protein</fullName>
    </submittedName>
</protein>
<keyword evidence="2" id="KW-1185">Reference proteome</keyword>
<proteinExistence type="predicted"/>